<dbReference type="InterPro" id="IPR002579">
    <property type="entry name" value="Met_Sox_Rdtase_MsrB_dom"/>
</dbReference>
<sequence>MNRRLFLTTTAAALGLQNAPAMAAQDFEITRSTAEWKAMLSDLEYKVMRKEGTERAFTSALNDEKRPGTFHCRGCDLPLYDSNTKFDSGTGWPSFYAAIDGAVENKADRSLFGVRTEEHCRRCGSHLGHVFDDGPPPTGKRHCINGVSLVFKPA</sequence>
<name>A0A238UXE1_9RHOB</name>
<evidence type="ECO:0000256" key="1">
    <source>
        <dbReference type="ARBA" id="ARBA00012499"/>
    </source>
</evidence>
<evidence type="ECO:0000256" key="3">
    <source>
        <dbReference type="ARBA" id="ARBA00048488"/>
    </source>
</evidence>
<dbReference type="EC" id="1.8.4.12" evidence="1"/>
<dbReference type="GO" id="GO:0006979">
    <property type="term" value="P:response to oxidative stress"/>
    <property type="evidence" value="ECO:0007669"/>
    <property type="project" value="InterPro"/>
</dbReference>
<proteinExistence type="predicted"/>
<keyword evidence="7" id="KW-1185">Reference proteome</keyword>
<feature type="chain" id="PRO_5012624598" description="peptide-methionine (R)-S-oxide reductase" evidence="4">
    <location>
        <begin position="24"/>
        <end position="154"/>
    </location>
</feature>
<evidence type="ECO:0000256" key="2">
    <source>
        <dbReference type="ARBA" id="ARBA00023002"/>
    </source>
</evidence>
<accession>A0A238UXE1</accession>
<dbReference type="GO" id="GO:0005737">
    <property type="term" value="C:cytoplasm"/>
    <property type="evidence" value="ECO:0007669"/>
    <property type="project" value="TreeGrafter"/>
</dbReference>
<dbReference type="SUPFAM" id="SSF51316">
    <property type="entry name" value="Mss4-like"/>
    <property type="match status" value="1"/>
</dbReference>
<dbReference type="PANTHER" id="PTHR10173">
    <property type="entry name" value="METHIONINE SULFOXIDE REDUCTASE"/>
    <property type="match status" value="1"/>
</dbReference>
<dbReference type="GO" id="GO:0030091">
    <property type="term" value="P:protein repair"/>
    <property type="evidence" value="ECO:0007669"/>
    <property type="project" value="InterPro"/>
</dbReference>
<feature type="signal peptide" evidence="4">
    <location>
        <begin position="1"/>
        <end position="23"/>
    </location>
</feature>
<dbReference type="RefSeq" id="WP_089268716.1">
    <property type="nucleotide sequence ID" value="NZ_FZNN01000001.1"/>
</dbReference>
<dbReference type="InterPro" id="IPR011057">
    <property type="entry name" value="Mss4-like_sf"/>
</dbReference>
<dbReference type="EMBL" id="FZNN01000001">
    <property type="protein sequence ID" value="SNR26696.1"/>
    <property type="molecule type" value="Genomic_DNA"/>
</dbReference>
<dbReference type="Proteomes" id="UP000198417">
    <property type="component" value="Unassembled WGS sequence"/>
</dbReference>
<keyword evidence="2" id="KW-0560">Oxidoreductase</keyword>
<dbReference type="GO" id="GO:0033743">
    <property type="term" value="F:peptide-methionine (R)-S-oxide reductase activity"/>
    <property type="evidence" value="ECO:0007669"/>
    <property type="project" value="UniProtKB-EC"/>
</dbReference>
<organism evidence="6 7">
    <name type="scientific">Puniceibacterium sediminis</name>
    <dbReference type="NCBI Taxonomy" id="1608407"/>
    <lineage>
        <taxon>Bacteria</taxon>
        <taxon>Pseudomonadati</taxon>
        <taxon>Pseudomonadota</taxon>
        <taxon>Alphaproteobacteria</taxon>
        <taxon>Rhodobacterales</taxon>
        <taxon>Paracoccaceae</taxon>
        <taxon>Puniceibacterium</taxon>
    </lineage>
</organism>
<dbReference type="PANTHER" id="PTHR10173:SF57">
    <property type="entry name" value="PEPTIDE-METHIONINE (R)-S-OXIDE REDUCTASE"/>
    <property type="match status" value="1"/>
</dbReference>
<evidence type="ECO:0000313" key="7">
    <source>
        <dbReference type="Proteomes" id="UP000198417"/>
    </source>
</evidence>
<feature type="domain" description="MsrB" evidence="5">
    <location>
        <begin position="33"/>
        <end position="154"/>
    </location>
</feature>
<comment type="catalytic activity">
    <reaction evidence="3">
        <text>L-methionyl-[protein] + [thioredoxin]-disulfide + H2O = L-methionyl-(R)-S-oxide-[protein] + [thioredoxin]-dithiol</text>
        <dbReference type="Rhea" id="RHEA:24164"/>
        <dbReference type="Rhea" id="RHEA-COMP:10698"/>
        <dbReference type="Rhea" id="RHEA-COMP:10700"/>
        <dbReference type="Rhea" id="RHEA-COMP:12313"/>
        <dbReference type="Rhea" id="RHEA-COMP:12314"/>
        <dbReference type="ChEBI" id="CHEBI:15377"/>
        <dbReference type="ChEBI" id="CHEBI:16044"/>
        <dbReference type="ChEBI" id="CHEBI:29950"/>
        <dbReference type="ChEBI" id="CHEBI:45764"/>
        <dbReference type="ChEBI" id="CHEBI:50058"/>
        <dbReference type="EC" id="1.8.4.12"/>
    </reaction>
</comment>
<dbReference type="Pfam" id="PF01641">
    <property type="entry name" value="SelR"/>
    <property type="match status" value="1"/>
</dbReference>
<dbReference type="PROSITE" id="PS51790">
    <property type="entry name" value="MSRB"/>
    <property type="match status" value="1"/>
</dbReference>
<dbReference type="InterPro" id="IPR028427">
    <property type="entry name" value="Met_Sox_Rdtase_MsrB"/>
</dbReference>
<evidence type="ECO:0000256" key="4">
    <source>
        <dbReference type="SAM" id="SignalP"/>
    </source>
</evidence>
<dbReference type="NCBIfam" id="TIGR00357">
    <property type="entry name" value="peptide-methionine (R)-S-oxide reductase MsrB"/>
    <property type="match status" value="1"/>
</dbReference>
<protein>
    <recommendedName>
        <fullName evidence="1">peptide-methionine (R)-S-oxide reductase</fullName>
        <ecNumber evidence="1">1.8.4.12</ecNumber>
    </recommendedName>
</protein>
<dbReference type="Gene3D" id="2.170.150.20">
    <property type="entry name" value="Peptide methionine sulfoxide reductase"/>
    <property type="match status" value="1"/>
</dbReference>
<dbReference type="OrthoDB" id="9785497at2"/>
<reference evidence="6 7" key="1">
    <citation type="submission" date="2017-06" db="EMBL/GenBank/DDBJ databases">
        <authorList>
            <person name="Kim H.J."/>
            <person name="Triplett B.A."/>
        </authorList>
    </citation>
    <scope>NUCLEOTIDE SEQUENCE [LARGE SCALE GENOMIC DNA]</scope>
    <source>
        <strain evidence="6 7">DSM 29052</strain>
    </source>
</reference>
<evidence type="ECO:0000259" key="5">
    <source>
        <dbReference type="PROSITE" id="PS51790"/>
    </source>
</evidence>
<evidence type="ECO:0000313" key="6">
    <source>
        <dbReference type="EMBL" id="SNR26696.1"/>
    </source>
</evidence>
<gene>
    <name evidence="6" type="ORF">SAMN06265370_101274</name>
</gene>
<dbReference type="AlphaFoldDB" id="A0A238UXE1"/>
<keyword evidence="4" id="KW-0732">Signal</keyword>